<organism evidence="1">
    <name type="scientific">Rhizophora mucronata</name>
    <name type="common">Asiatic mangrove</name>
    <dbReference type="NCBI Taxonomy" id="61149"/>
    <lineage>
        <taxon>Eukaryota</taxon>
        <taxon>Viridiplantae</taxon>
        <taxon>Streptophyta</taxon>
        <taxon>Embryophyta</taxon>
        <taxon>Tracheophyta</taxon>
        <taxon>Spermatophyta</taxon>
        <taxon>Magnoliopsida</taxon>
        <taxon>eudicotyledons</taxon>
        <taxon>Gunneridae</taxon>
        <taxon>Pentapetalae</taxon>
        <taxon>rosids</taxon>
        <taxon>fabids</taxon>
        <taxon>Malpighiales</taxon>
        <taxon>Rhizophoraceae</taxon>
        <taxon>Rhizophora</taxon>
    </lineage>
</organism>
<accession>A0A2P2QSQ3</accession>
<dbReference type="EMBL" id="GGEC01089491">
    <property type="protein sequence ID" value="MBX69975.1"/>
    <property type="molecule type" value="Transcribed_RNA"/>
</dbReference>
<reference evidence="1" key="1">
    <citation type="submission" date="2018-02" db="EMBL/GenBank/DDBJ databases">
        <title>Rhizophora mucronata_Transcriptome.</title>
        <authorList>
            <person name="Meera S.P."/>
            <person name="Sreeshan A."/>
            <person name="Augustine A."/>
        </authorList>
    </citation>
    <scope>NUCLEOTIDE SEQUENCE</scope>
    <source>
        <tissue evidence="1">Leaf</tissue>
    </source>
</reference>
<name>A0A2P2QSQ3_RHIMU</name>
<protein>
    <submittedName>
        <fullName evidence="1">Uncharacterized protein</fullName>
    </submittedName>
</protein>
<sequence length="43" mass="5053">MHYLICNPAYIGKSQALPHKILCFQVTKNEMKQELISYIANYH</sequence>
<dbReference type="AlphaFoldDB" id="A0A2P2QSQ3"/>
<proteinExistence type="predicted"/>
<evidence type="ECO:0000313" key="1">
    <source>
        <dbReference type="EMBL" id="MBX69975.1"/>
    </source>
</evidence>